<evidence type="ECO:0000256" key="3">
    <source>
        <dbReference type="ARBA" id="ARBA00022827"/>
    </source>
</evidence>
<keyword evidence="4" id="KW-0560">Oxidoreductase</keyword>
<dbReference type="PANTHER" id="PTHR43557">
    <property type="entry name" value="APOPTOSIS-INDUCING FACTOR 1"/>
    <property type="match status" value="1"/>
</dbReference>
<dbReference type="InterPro" id="IPR050446">
    <property type="entry name" value="FAD-oxidoreductase/Apoptosis"/>
</dbReference>
<evidence type="ECO:0000313" key="8">
    <source>
        <dbReference type="EMBL" id="RED13349.1"/>
    </source>
</evidence>
<reference evidence="8 9" key="1">
    <citation type="submission" date="2018-07" db="EMBL/GenBank/DDBJ databases">
        <title>Genomic Encyclopedia of Type Strains, Phase IV (KMG-IV): sequencing the most valuable type-strain genomes for metagenomic binning, comparative biology and taxonomic classification.</title>
        <authorList>
            <person name="Goeker M."/>
        </authorList>
    </citation>
    <scope>NUCLEOTIDE SEQUENCE [LARGE SCALE GENOMIC DNA]</scope>
    <source>
        <strain evidence="8 9">DSM 26725</strain>
    </source>
</reference>
<dbReference type="PRINTS" id="PR00368">
    <property type="entry name" value="FADPNR"/>
</dbReference>
<dbReference type="GO" id="GO:0051213">
    <property type="term" value="F:dioxygenase activity"/>
    <property type="evidence" value="ECO:0007669"/>
    <property type="project" value="UniProtKB-KW"/>
</dbReference>
<evidence type="ECO:0000313" key="9">
    <source>
        <dbReference type="Proteomes" id="UP000256310"/>
    </source>
</evidence>
<name>A0A3D9F8R1_9SPHN</name>
<dbReference type="PANTHER" id="PTHR43557:SF2">
    <property type="entry name" value="RIESKE DOMAIN-CONTAINING PROTEIN-RELATED"/>
    <property type="match status" value="1"/>
</dbReference>
<dbReference type="InterPro" id="IPR036188">
    <property type="entry name" value="FAD/NAD-bd_sf"/>
</dbReference>
<dbReference type="RefSeq" id="WP_147297701.1">
    <property type="nucleotide sequence ID" value="NZ_QRDP01000005.1"/>
</dbReference>
<evidence type="ECO:0000259" key="6">
    <source>
        <dbReference type="Pfam" id="PF07992"/>
    </source>
</evidence>
<dbReference type="SUPFAM" id="SSF51905">
    <property type="entry name" value="FAD/NAD(P)-binding domain"/>
    <property type="match status" value="1"/>
</dbReference>
<feature type="domain" description="Reductase C-terminal" evidence="7">
    <location>
        <begin position="320"/>
        <end position="387"/>
    </location>
</feature>
<dbReference type="Pfam" id="PF14759">
    <property type="entry name" value="Reductase_C"/>
    <property type="match status" value="1"/>
</dbReference>
<dbReference type="InterPro" id="IPR023753">
    <property type="entry name" value="FAD/NAD-binding_dom"/>
</dbReference>
<dbReference type="OrthoDB" id="7809559at2"/>
<gene>
    <name evidence="8" type="ORF">DFR46_2886</name>
</gene>
<comment type="caution">
    <text evidence="8">The sequence shown here is derived from an EMBL/GenBank/DDBJ whole genome shotgun (WGS) entry which is preliminary data.</text>
</comment>
<comment type="cofactor">
    <cofactor evidence="1">
        <name>FAD</name>
        <dbReference type="ChEBI" id="CHEBI:57692"/>
    </cofactor>
</comment>
<dbReference type="Gene3D" id="3.30.390.30">
    <property type="match status" value="1"/>
</dbReference>
<protein>
    <submittedName>
        <fullName evidence="8">3-phenylpropionate/trans-cinnamate dioxygenase ferredoxin reductase subunit</fullName>
    </submittedName>
</protein>
<proteinExistence type="predicted"/>
<dbReference type="InterPro" id="IPR016156">
    <property type="entry name" value="FAD/NAD-linked_Rdtase_dimer_sf"/>
</dbReference>
<feature type="region of interest" description="Disordered" evidence="5">
    <location>
        <begin position="382"/>
        <end position="406"/>
    </location>
</feature>
<dbReference type="Pfam" id="PF07992">
    <property type="entry name" value="Pyr_redox_2"/>
    <property type="match status" value="1"/>
</dbReference>
<evidence type="ECO:0000256" key="5">
    <source>
        <dbReference type="SAM" id="MobiDB-lite"/>
    </source>
</evidence>
<dbReference type="Proteomes" id="UP000256310">
    <property type="component" value="Unassembled WGS sequence"/>
</dbReference>
<keyword evidence="8" id="KW-0223">Dioxygenase</keyword>
<dbReference type="AlphaFoldDB" id="A0A3D9F8R1"/>
<dbReference type="PRINTS" id="PR00411">
    <property type="entry name" value="PNDRDTASEI"/>
</dbReference>
<evidence type="ECO:0000256" key="4">
    <source>
        <dbReference type="ARBA" id="ARBA00023002"/>
    </source>
</evidence>
<feature type="domain" description="FAD/NAD(P)-binding" evidence="6">
    <location>
        <begin position="3"/>
        <end position="301"/>
    </location>
</feature>
<dbReference type="EMBL" id="QRDP01000005">
    <property type="protein sequence ID" value="RED13349.1"/>
    <property type="molecule type" value="Genomic_DNA"/>
</dbReference>
<dbReference type="InterPro" id="IPR028202">
    <property type="entry name" value="Reductase_C"/>
</dbReference>
<dbReference type="Gene3D" id="3.50.50.60">
    <property type="entry name" value="FAD/NAD(P)-binding domain"/>
    <property type="match status" value="2"/>
</dbReference>
<evidence type="ECO:0000259" key="7">
    <source>
        <dbReference type="Pfam" id="PF14759"/>
    </source>
</evidence>
<dbReference type="GO" id="GO:0005737">
    <property type="term" value="C:cytoplasm"/>
    <property type="evidence" value="ECO:0007669"/>
    <property type="project" value="TreeGrafter"/>
</dbReference>
<dbReference type="SUPFAM" id="SSF55424">
    <property type="entry name" value="FAD/NAD-linked reductases, dimerisation (C-terminal) domain"/>
    <property type="match status" value="1"/>
</dbReference>
<accession>A0A3D9F8R1</accession>
<keyword evidence="3" id="KW-0274">FAD</keyword>
<sequence length="406" mass="44294">MERTVIIGAGQAGGRAAVALRANGYGGEIILVGQEARAPYERPPLSKEVLLGAAQAGAALVNPESVYHENSIELRLDMPVRWINSATRELTFMDGDRLGFQRLILATGARARRLEWPGSEAAKPYYLRTCDDAEVLRRTLSGRQGDIAIIGGGFIGLEVAASARQLGWTVTVIELGQQCLERVLPSASARVLVDLHERHGTRFRWGASVKETKETNSRIRLLLNDDESLNVDVVVVGIGSEPNMKLAEAAGLECGNGILVDDQCRTSVSDIYAIGDAAIAPNRWFGKPARLESWENAERQAEQVARVICGLPTTNDAPPWFWTDQFDRNVQIVGVPTDEDQMTVEPGKTPDQYVHLYSRGDVITGAVLFNSGRRRRALSRQMSEMRDAAAAPCSPAESVDSMEINA</sequence>
<organism evidence="8 9">
    <name type="scientific">Parasphingopyxis lamellibrachiae</name>
    <dbReference type="NCBI Taxonomy" id="680125"/>
    <lineage>
        <taxon>Bacteria</taxon>
        <taxon>Pseudomonadati</taxon>
        <taxon>Pseudomonadota</taxon>
        <taxon>Alphaproteobacteria</taxon>
        <taxon>Sphingomonadales</taxon>
        <taxon>Sphingomonadaceae</taxon>
        <taxon>Parasphingopyxis</taxon>
    </lineage>
</organism>
<dbReference type="GO" id="GO:0016651">
    <property type="term" value="F:oxidoreductase activity, acting on NAD(P)H"/>
    <property type="evidence" value="ECO:0007669"/>
    <property type="project" value="TreeGrafter"/>
</dbReference>
<evidence type="ECO:0000256" key="1">
    <source>
        <dbReference type="ARBA" id="ARBA00001974"/>
    </source>
</evidence>
<evidence type="ECO:0000256" key="2">
    <source>
        <dbReference type="ARBA" id="ARBA00022630"/>
    </source>
</evidence>
<keyword evidence="9" id="KW-1185">Reference proteome</keyword>
<keyword evidence="2" id="KW-0285">Flavoprotein</keyword>